<gene>
    <name evidence="2" type="ORF">SAMN05421740_11032</name>
</gene>
<dbReference type="AlphaFoldDB" id="A0A1H7T358"/>
<dbReference type="SUPFAM" id="SSF51735">
    <property type="entry name" value="NAD(P)-binding Rossmann-fold domains"/>
    <property type="match status" value="1"/>
</dbReference>
<evidence type="ECO:0000259" key="1">
    <source>
        <dbReference type="Pfam" id="PF01370"/>
    </source>
</evidence>
<organism evidence="2 3">
    <name type="scientific">Parapedobacter koreensis</name>
    <dbReference type="NCBI Taxonomy" id="332977"/>
    <lineage>
        <taxon>Bacteria</taxon>
        <taxon>Pseudomonadati</taxon>
        <taxon>Bacteroidota</taxon>
        <taxon>Sphingobacteriia</taxon>
        <taxon>Sphingobacteriales</taxon>
        <taxon>Sphingobacteriaceae</taxon>
        <taxon>Parapedobacter</taxon>
    </lineage>
</organism>
<feature type="domain" description="NAD-dependent epimerase/dehydratase" evidence="1">
    <location>
        <begin position="3"/>
        <end position="211"/>
    </location>
</feature>
<dbReference type="InterPro" id="IPR001509">
    <property type="entry name" value="Epimerase_deHydtase"/>
</dbReference>
<dbReference type="PANTHER" id="PTHR48079:SF6">
    <property type="entry name" value="NAD(P)-BINDING DOMAIN-CONTAINING PROTEIN-RELATED"/>
    <property type="match status" value="1"/>
</dbReference>
<name>A0A1H7T358_9SPHI</name>
<dbReference type="GO" id="GO:0004029">
    <property type="term" value="F:aldehyde dehydrogenase (NAD+) activity"/>
    <property type="evidence" value="ECO:0007669"/>
    <property type="project" value="TreeGrafter"/>
</dbReference>
<dbReference type="EMBL" id="FNZR01000010">
    <property type="protein sequence ID" value="SEL78684.1"/>
    <property type="molecule type" value="Genomic_DNA"/>
</dbReference>
<dbReference type="RefSeq" id="WP_090608235.1">
    <property type="nucleotide sequence ID" value="NZ_FNZR01000010.1"/>
</dbReference>
<dbReference type="InterPro" id="IPR036291">
    <property type="entry name" value="NAD(P)-bd_dom_sf"/>
</dbReference>
<keyword evidence="3" id="KW-1185">Reference proteome</keyword>
<reference evidence="3" key="1">
    <citation type="submission" date="2016-10" db="EMBL/GenBank/DDBJ databases">
        <authorList>
            <person name="Varghese N."/>
            <person name="Submissions S."/>
        </authorList>
    </citation>
    <scope>NUCLEOTIDE SEQUENCE [LARGE SCALE GENOMIC DNA]</scope>
    <source>
        <strain evidence="3">Jip14</strain>
    </source>
</reference>
<evidence type="ECO:0000313" key="3">
    <source>
        <dbReference type="Proteomes" id="UP000198916"/>
    </source>
</evidence>
<dbReference type="OrthoDB" id="9807212at2"/>
<dbReference type="PANTHER" id="PTHR48079">
    <property type="entry name" value="PROTEIN YEEZ"/>
    <property type="match status" value="1"/>
</dbReference>
<protein>
    <submittedName>
        <fullName evidence="2">Nucleoside-diphosphate-sugar epimerase</fullName>
    </submittedName>
</protein>
<evidence type="ECO:0000313" key="2">
    <source>
        <dbReference type="EMBL" id="SEL78684.1"/>
    </source>
</evidence>
<dbReference type="Gene3D" id="3.40.50.720">
    <property type="entry name" value="NAD(P)-binding Rossmann-like Domain"/>
    <property type="match status" value="1"/>
</dbReference>
<dbReference type="STRING" id="332977.SAMN05421740_11032"/>
<sequence>MRIFITGASGFVGSAIVQQLLQRGHEVLGLVRSEQATIQLTATRAAVLRGDVNDPEILWQGASTCDAVIHTAFNHDFSQFKANCEADRKVIETLGEALVGTDKPLVITSGTGLLRADRAVTEDDRVSDGSDVVPRAASEEAAAVAAAKGVDVYTVRLPASVHGVGDHGFIPILIGLAREKGESAYVAEGANRWPAVHRFDAAAVYRLIVEKRPILKVFHAVAEDGIPFREIAEEIGKGLGLPIVGKTGDAITAHFGWFAHFAAMGCTASSEKTRKTLGWMPSGSGLLADITHAGYLA</sequence>
<dbReference type="CDD" id="cd05262">
    <property type="entry name" value="SDR_a7"/>
    <property type="match status" value="1"/>
</dbReference>
<dbReference type="Proteomes" id="UP000198916">
    <property type="component" value="Unassembled WGS sequence"/>
</dbReference>
<proteinExistence type="predicted"/>
<dbReference type="InterPro" id="IPR051783">
    <property type="entry name" value="NAD(P)-dependent_oxidoreduct"/>
</dbReference>
<dbReference type="Pfam" id="PF01370">
    <property type="entry name" value="Epimerase"/>
    <property type="match status" value="1"/>
</dbReference>
<accession>A0A1H7T358</accession>
<dbReference type="GO" id="GO:0005737">
    <property type="term" value="C:cytoplasm"/>
    <property type="evidence" value="ECO:0007669"/>
    <property type="project" value="TreeGrafter"/>
</dbReference>